<dbReference type="PANTHER" id="PTHR44196">
    <property type="entry name" value="DEHYDROGENASE/REDUCTASE SDR FAMILY MEMBER 7B"/>
    <property type="match status" value="1"/>
</dbReference>
<dbReference type="PROSITE" id="PS00061">
    <property type="entry name" value="ADH_SHORT"/>
    <property type="match status" value="1"/>
</dbReference>
<proteinExistence type="inferred from homology"/>
<evidence type="ECO:0000256" key="6">
    <source>
        <dbReference type="SAM" id="Phobius"/>
    </source>
</evidence>
<dbReference type="InterPro" id="IPR002347">
    <property type="entry name" value="SDR_fam"/>
</dbReference>
<organism evidence="7 8">
    <name type="scientific">Clydaea vesicula</name>
    <dbReference type="NCBI Taxonomy" id="447962"/>
    <lineage>
        <taxon>Eukaryota</taxon>
        <taxon>Fungi</taxon>
        <taxon>Fungi incertae sedis</taxon>
        <taxon>Chytridiomycota</taxon>
        <taxon>Chytridiomycota incertae sedis</taxon>
        <taxon>Chytridiomycetes</taxon>
        <taxon>Lobulomycetales</taxon>
        <taxon>Lobulomycetaceae</taxon>
        <taxon>Clydaea</taxon>
    </lineage>
</organism>
<evidence type="ECO:0000256" key="2">
    <source>
        <dbReference type="ARBA" id="ARBA00022857"/>
    </source>
</evidence>
<keyword evidence="6" id="KW-0472">Membrane</keyword>
<sequence>MNVCLNLPIAAATLPPETLQAPEPAEVPVPGSALSALNSFVQMTYGSRENLHMLYLIICVLVITCIYLSKERSHWLHRENKERVVIIGSSSGIGKELSLQYAKRGAKLILMSRRENLLKELTKKCLETSSSVNYFKGDITNEADLKGLLDLANEKLGGVDTLILCAGILSSSQFKEETETSLIQTIFNTNTIGPILAARIFLKALLVSKGNLVVISSVAGLIPAPTRSIYGASKAAINLFFNSLRIEYESRGLNICLILPATVKTEFRNSALDAEDNLENNKTFGIDTVKCCNIIIRSSDLRLKQVFIPVHYFAISLLEKIFPSVTNYFAKKKYGFH</sequence>
<dbReference type="SUPFAM" id="SSF51735">
    <property type="entry name" value="NAD(P)-binding Rossmann-fold domains"/>
    <property type="match status" value="1"/>
</dbReference>
<dbReference type="Proteomes" id="UP001211065">
    <property type="component" value="Unassembled WGS sequence"/>
</dbReference>
<reference evidence="7" key="1">
    <citation type="submission" date="2020-05" db="EMBL/GenBank/DDBJ databases">
        <title>Phylogenomic resolution of chytrid fungi.</title>
        <authorList>
            <person name="Stajich J.E."/>
            <person name="Amses K."/>
            <person name="Simmons R."/>
            <person name="Seto K."/>
            <person name="Myers J."/>
            <person name="Bonds A."/>
            <person name="Quandt C.A."/>
            <person name="Barry K."/>
            <person name="Liu P."/>
            <person name="Grigoriev I."/>
            <person name="Longcore J.E."/>
            <person name="James T.Y."/>
        </authorList>
    </citation>
    <scope>NUCLEOTIDE SEQUENCE</scope>
    <source>
        <strain evidence="7">JEL0476</strain>
    </source>
</reference>
<dbReference type="PRINTS" id="PR00081">
    <property type="entry name" value="GDHRDH"/>
</dbReference>
<protein>
    <submittedName>
        <fullName evidence="7">Uncharacterized protein</fullName>
    </submittedName>
</protein>
<evidence type="ECO:0000256" key="3">
    <source>
        <dbReference type="ARBA" id="ARBA00023002"/>
    </source>
</evidence>
<dbReference type="PANTHER" id="PTHR44196:SF1">
    <property type="entry name" value="DEHYDROGENASE_REDUCTASE SDR FAMILY MEMBER 7B"/>
    <property type="match status" value="1"/>
</dbReference>
<keyword evidence="6" id="KW-1133">Transmembrane helix</keyword>
<dbReference type="AlphaFoldDB" id="A0AAD5U287"/>
<accession>A0AAD5U287</accession>
<dbReference type="GO" id="GO:0016491">
    <property type="term" value="F:oxidoreductase activity"/>
    <property type="evidence" value="ECO:0007669"/>
    <property type="project" value="UniProtKB-KW"/>
</dbReference>
<name>A0AAD5U287_9FUNG</name>
<keyword evidence="8" id="KW-1185">Reference proteome</keyword>
<evidence type="ECO:0000313" key="8">
    <source>
        <dbReference type="Proteomes" id="UP001211065"/>
    </source>
</evidence>
<feature type="transmembrane region" description="Helical" evidence="6">
    <location>
        <begin position="52"/>
        <end position="69"/>
    </location>
</feature>
<evidence type="ECO:0000313" key="7">
    <source>
        <dbReference type="EMBL" id="KAJ3220623.1"/>
    </source>
</evidence>
<dbReference type="PRINTS" id="PR00080">
    <property type="entry name" value="SDRFAMILY"/>
</dbReference>
<dbReference type="InterPro" id="IPR036291">
    <property type="entry name" value="NAD(P)-bd_dom_sf"/>
</dbReference>
<comment type="caution">
    <text evidence="7">The sequence shown here is derived from an EMBL/GenBank/DDBJ whole genome shotgun (WGS) entry which is preliminary data.</text>
</comment>
<dbReference type="EMBL" id="JADGJW010000286">
    <property type="protein sequence ID" value="KAJ3220623.1"/>
    <property type="molecule type" value="Genomic_DNA"/>
</dbReference>
<dbReference type="InterPro" id="IPR020904">
    <property type="entry name" value="Sc_DH/Rdtase_CS"/>
</dbReference>
<comment type="similarity">
    <text evidence="1 5">Belongs to the short-chain dehydrogenases/reductases (SDR) family.</text>
</comment>
<keyword evidence="6" id="KW-0812">Transmembrane</keyword>
<evidence type="ECO:0000256" key="1">
    <source>
        <dbReference type="ARBA" id="ARBA00006484"/>
    </source>
</evidence>
<evidence type="ECO:0000256" key="4">
    <source>
        <dbReference type="ARBA" id="ARBA00037096"/>
    </source>
</evidence>
<keyword evidence="3" id="KW-0560">Oxidoreductase</keyword>
<comment type="function">
    <text evidence="4">Putative oxidoreductase.</text>
</comment>
<evidence type="ECO:0000256" key="5">
    <source>
        <dbReference type="RuleBase" id="RU000363"/>
    </source>
</evidence>
<dbReference type="GO" id="GO:0016020">
    <property type="term" value="C:membrane"/>
    <property type="evidence" value="ECO:0007669"/>
    <property type="project" value="TreeGrafter"/>
</dbReference>
<keyword evidence="2" id="KW-0521">NADP</keyword>
<gene>
    <name evidence="7" type="ORF">HK099_004139</name>
</gene>
<dbReference type="Gene3D" id="3.40.50.720">
    <property type="entry name" value="NAD(P)-binding Rossmann-like Domain"/>
    <property type="match status" value="1"/>
</dbReference>
<dbReference type="Pfam" id="PF00106">
    <property type="entry name" value="adh_short"/>
    <property type="match status" value="1"/>
</dbReference>